<dbReference type="Pfam" id="PF03966">
    <property type="entry name" value="Trm112p"/>
    <property type="match status" value="1"/>
</dbReference>
<dbReference type="InterPro" id="IPR005651">
    <property type="entry name" value="Trm112-like"/>
</dbReference>
<proteinExistence type="predicted"/>
<gene>
    <name evidence="1" type="ORF">IFJ97_06855</name>
</gene>
<reference evidence="1 2" key="1">
    <citation type="submission" date="2020-08" db="EMBL/GenBank/DDBJ databases">
        <title>Acidobacteriota in marine sediments use diverse sulfur dissimilation pathways.</title>
        <authorList>
            <person name="Wasmund K."/>
        </authorList>
    </citation>
    <scope>NUCLEOTIDE SEQUENCE [LARGE SCALE GENOMIC DNA]</scope>
    <source>
        <strain evidence="1">MAG AM3-A</strain>
    </source>
</reference>
<evidence type="ECO:0000313" key="1">
    <source>
        <dbReference type="EMBL" id="MBD3871058.1"/>
    </source>
</evidence>
<sequence length="82" mass="9065">MAVDPKLLEILVCPVDKTPLEVVELPEAVRHRLIEKYRDQFKGEEPVVEIGLASPAGRVYPVVSGIPVMLVDDALSREEIEG</sequence>
<evidence type="ECO:0000313" key="2">
    <source>
        <dbReference type="Proteomes" id="UP000598633"/>
    </source>
</evidence>
<name>A0A8J6Y0E1_9BACT</name>
<organism evidence="1 2">
    <name type="scientific">Candidatus Sulfomarinibacter kjeldsenii</name>
    <dbReference type="NCBI Taxonomy" id="2885994"/>
    <lineage>
        <taxon>Bacteria</taxon>
        <taxon>Pseudomonadati</taxon>
        <taxon>Acidobacteriota</taxon>
        <taxon>Thermoanaerobaculia</taxon>
        <taxon>Thermoanaerobaculales</taxon>
        <taxon>Candidatus Sulfomarinibacteraceae</taxon>
        <taxon>Candidatus Sulfomarinibacter</taxon>
    </lineage>
</organism>
<accession>A0A8J6Y0E1</accession>
<dbReference type="Proteomes" id="UP000598633">
    <property type="component" value="Unassembled WGS sequence"/>
</dbReference>
<dbReference type="SUPFAM" id="SSF158997">
    <property type="entry name" value="Trm112p-like"/>
    <property type="match status" value="1"/>
</dbReference>
<dbReference type="EMBL" id="JACXWA010000111">
    <property type="protein sequence ID" value="MBD3871058.1"/>
    <property type="molecule type" value="Genomic_DNA"/>
</dbReference>
<evidence type="ECO:0008006" key="3">
    <source>
        <dbReference type="Google" id="ProtNLM"/>
    </source>
</evidence>
<protein>
    <recommendedName>
        <fullName evidence="3">Trm112 family protein</fullName>
    </recommendedName>
</protein>
<dbReference type="Gene3D" id="2.20.25.10">
    <property type="match status" value="1"/>
</dbReference>
<comment type="caution">
    <text evidence="1">The sequence shown here is derived from an EMBL/GenBank/DDBJ whole genome shotgun (WGS) entry which is preliminary data.</text>
</comment>
<dbReference type="AlphaFoldDB" id="A0A8J6Y0E1"/>